<protein>
    <recommendedName>
        <fullName evidence="3">DUF3006 domain-containing protein</fullName>
    </recommendedName>
</protein>
<evidence type="ECO:0000313" key="2">
    <source>
        <dbReference type="Proteomes" id="UP000295244"/>
    </source>
</evidence>
<sequence>MALTATVTGFDGGNVTMLIGEREIVVDRSELPEDIGQGDVLRLEFSVERRTMKDTDTERGSRPGEED</sequence>
<dbReference type="AlphaFoldDB" id="A0A4R1BQV7"/>
<evidence type="ECO:0008006" key="3">
    <source>
        <dbReference type="Google" id="ProtNLM"/>
    </source>
</evidence>
<gene>
    <name evidence="1" type="ORF">E0L93_03990</name>
</gene>
<keyword evidence="2" id="KW-1185">Reference proteome</keyword>
<dbReference type="RefSeq" id="WP_132688816.1">
    <property type="nucleotide sequence ID" value="NZ_SKBU01000007.1"/>
</dbReference>
<reference evidence="1 2" key="1">
    <citation type="submission" date="2019-03" db="EMBL/GenBank/DDBJ databases">
        <title>Whole genome sequence of a novel Rubrobacter taiwanensis strain, isolated from Yellowstone National Park.</title>
        <authorList>
            <person name="Freed S."/>
            <person name="Ramaley R.F."/>
            <person name="Kyndt J.A."/>
        </authorList>
    </citation>
    <scope>NUCLEOTIDE SEQUENCE [LARGE SCALE GENOMIC DNA]</scope>
    <source>
        <strain evidence="1 2">Yellowstone</strain>
    </source>
</reference>
<dbReference type="OrthoDB" id="9764259at2"/>
<comment type="caution">
    <text evidence="1">The sequence shown here is derived from an EMBL/GenBank/DDBJ whole genome shotgun (WGS) entry which is preliminary data.</text>
</comment>
<name>A0A4R1BQV7_9ACTN</name>
<organism evidence="1 2">
    <name type="scientific">Rubrobacter taiwanensis</name>
    <dbReference type="NCBI Taxonomy" id="185139"/>
    <lineage>
        <taxon>Bacteria</taxon>
        <taxon>Bacillati</taxon>
        <taxon>Actinomycetota</taxon>
        <taxon>Rubrobacteria</taxon>
        <taxon>Rubrobacterales</taxon>
        <taxon>Rubrobacteraceae</taxon>
        <taxon>Rubrobacter</taxon>
    </lineage>
</organism>
<dbReference type="Proteomes" id="UP000295244">
    <property type="component" value="Unassembled WGS sequence"/>
</dbReference>
<evidence type="ECO:0000313" key="1">
    <source>
        <dbReference type="EMBL" id="TCJ19677.1"/>
    </source>
</evidence>
<accession>A0A4R1BQV7</accession>
<proteinExistence type="predicted"/>
<dbReference type="EMBL" id="SKBU01000007">
    <property type="protein sequence ID" value="TCJ19677.1"/>
    <property type="molecule type" value="Genomic_DNA"/>
</dbReference>